<dbReference type="InParanoid" id="A0A165Q0J3"/>
<accession>A0A165Q0J3</accession>
<reference evidence="1 2" key="1">
    <citation type="journal article" date="2016" name="Mol. Biol. Evol.">
        <title>Comparative Genomics of Early-Diverging Mushroom-Forming Fungi Provides Insights into the Origins of Lignocellulose Decay Capabilities.</title>
        <authorList>
            <person name="Nagy L.G."/>
            <person name="Riley R."/>
            <person name="Tritt A."/>
            <person name="Adam C."/>
            <person name="Daum C."/>
            <person name="Floudas D."/>
            <person name="Sun H."/>
            <person name="Yadav J.S."/>
            <person name="Pangilinan J."/>
            <person name="Larsson K.H."/>
            <person name="Matsuura K."/>
            <person name="Barry K."/>
            <person name="Labutti K."/>
            <person name="Kuo R."/>
            <person name="Ohm R.A."/>
            <person name="Bhattacharya S.S."/>
            <person name="Shirouzu T."/>
            <person name="Yoshinaga Y."/>
            <person name="Martin F.M."/>
            <person name="Grigoriev I.V."/>
            <person name="Hibbett D.S."/>
        </authorList>
    </citation>
    <scope>NUCLEOTIDE SEQUENCE [LARGE SCALE GENOMIC DNA]</scope>
    <source>
        <strain evidence="1 2">HHB14362 ss-1</strain>
    </source>
</reference>
<name>A0A165Q0J3_9AGAM</name>
<keyword evidence="2" id="KW-1185">Reference proteome</keyword>
<proteinExistence type="predicted"/>
<dbReference type="Proteomes" id="UP000076761">
    <property type="component" value="Unassembled WGS sequence"/>
</dbReference>
<sequence length="137" mass="15424">MSHQPYESHTSLEFRALDFGMTDCELSIVVPSNVEGLNVTLPEGGRQNSVDIWHLGGHDPVDAKKLSWSTRPPRVRKISTVDLQRGTSYSQRFHCRQDSVHSLELTCATESPSCVIEWWQDMQATSPAIYITQHATV</sequence>
<evidence type="ECO:0000313" key="1">
    <source>
        <dbReference type="EMBL" id="KZT21748.1"/>
    </source>
</evidence>
<dbReference type="AlphaFoldDB" id="A0A165Q0J3"/>
<protein>
    <recommendedName>
        <fullName evidence="3">Ubiquitin 3 binding protein But2 C-terminal domain-containing protein</fullName>
    </recommendedName>
</protein>
<evidence type="ECO:0008006" key="3">
    <source>
        <dbReference type="Google" id="ProtNLM"/>
    </source>
</evidence>
<dbReference type="EMBL" id="KV425603">
    <property type="protein sequence ID" value="KZT21748.1"/>
    <property type="molecule type" value="Genomic_DNA"/>
</dbReference>
<gene>
    <name evidence="1" type="ORF">NEOLEDRAFT_1138947</name>
</gene>
<dbReference type="OrthoDB" id="61113at2759"/>
<organism evidence="1 2">
    <name type="scientific">Neolentinus lepideus HHB14362 ss-1</name>
    <dbReference type="NCBI Taxonomy" id="1314782"/>
    <lineage>
        <taxon>Eukaryota</taxon>
        <taxon>Fungi</taxon>
        <taxon>Dikarya</taxon>
        <taxon>Basidiomycota</taxon>
        <taxon>Agaricomycotina</taxon>
        <taxon>Agaricomycetes</taxon>
        <taxon>Gloeophyllales</taxon>
        <taxon>Gloeophyllaceae</taxon>
        <taxon>Neolentinus</taxon>
    </lineage>
</organism>
<evidence type="ECO:0000313" key="2">
    <source>
        <dbReference type="Proteomes" id="UP000076761"/>
    </source>
</evidence>